<dbReference type="GO" id="GO:0031418">
    <property type="term" value="F:L-ascorbic acid binding"/>
    <property type="evidence" value="ECO:0007669"/>
    <property type="project" value="UniProtKB-KW"/>
</dbReference>
<evidence type="ECO:0000256" key="40">
    <source>
        <dbReference type="SAM" id="MobiDB-lite"/>
    </source>
</evidence>
<name>A6JR72_RAT</name>
<comment type="catalytic activity">
    <reaction evidence="24">
        <text>N-(9Z,12Z,15Z)-octadecatrienoylglycine + 2 L-ascorbate + O2 = N-(9Z,12Z,15Z)-octadecatrienoyl-(2S)-hydroxyglycine + 2 monodehydro-L-ascorbate radical + H2O</text>
        <dbReference type="Rhea" id="RHEA:58548"/>
        <dbReference type="ChEBI" id="CHEBI:15377"/>
        <dbReference type="ChEBI" id="CHEBI:15379"/>
        <dbReference type="ChEBI" id="CHEBI:38290"/>
        <dbReference type="ChEBI" id="CHEBI:59513"/>
        <dbReference type="ChEBI" id="CHEBI:142679"/>
        <dbReference type="ChEBI" id="CHEBI:142697"/>
    </reaction>
</comment>
<keyword evidence="15 41" id="KW-0472">Membrane</keyword>
<feature type="region of interest" description="Disordered" evidence="40">
    <location>
        <begin position="817"/>
        <end position="853"/>
    </location>
</feature>
<dbReference type="Proteomes" id="UP000234681">
    <property type="component" value="Chromosome 9"/>
</dbReference>
<feature type="signal peptide" evidence="42">
    <location>
        <begin position="1"/>
        <end position="25"/>
    </location>
</feature>
<evidence type="ECO:0000256" key="38">
    <source>
        <dbReference type="PIRSR" id="PIRSR600720-4"/>
    </source>
</evidence>
<dbReference type="PANTHER" id="PTHR10680:SF14">
    <property type="entry name" value="PEPTIDYL-GLYCINE ALPHA-AMIDATING MONOOXYGENASE"/>
    <property type="match status" value="1"/>
</dbReference>
<dbReference type="CDD" id="cd14958">
    <property type="entry name" value="NHL_PAL_like"/>
    <property type="match status" value="1"/>
</dbReference>
<evidence type="ECO:0000256" key="4">
    <source>
        <dbReference type="ARBA" id="ARBA00010263"/>
    </source>
</evidence>
<keyword evidence="8" id="KW-0677">Repeat</keyword>
<evidence type="ECO:0000256" key="10">
    <source>
        <dbReference type="ARBA" id="ARBA00022896"/>
    </source>
</evidence>
<dbReference type="PROSITE" id="PS51125">
    <property type="entry name" value="NHL"/>
    <property type="match status" value="4"/>
</dbReference>
<dbReference type="InterPro" id="IPR008977">
    <property type="entry name" value="PHM/PNGase_F_dom_sf"/>
</dbReference>
<evidence type="ECO:0000256" key="6">
    <source>
        <dbReference type="ARBA" id="ARBA00022723"/>
    </source>
</evidence>
<feature type="disulfide bond" evidence="37">
    <location>
        <begin position="81"/>
        <end position="126"/>
    </location>
</feature>
<evidence type="ECO:0000256" key="37">
    <source>
        <dbReference type="PIRSR" id="PIRSR600720-3"/>
    </source>
</evidence>
<keyword evidence="14 45" id="KW-0503">Monooxygenase</keyword>
<dbReference type="Pfam" id="PF01436">
    <property type="entry name" value="NHL"/>
    <property type="match status" value="3"/>
</dbReference>
<feature type="repeat" description="NHL" evidence="39">
    <location>
        <begin position="515"/>
        <end position="560"/>
    </location>
</feature>
<evidence type="ECO:0000256" key="11">
    <source>
        <dbReference type="ARBA" id="ARBA00022989"/>
    </source>
</evidence>
<keyword evidence="36" id="KW-0106">Calcium</keyword>
<feature type="repeat" description="NHL" evidence="39">
    <location>
        <begin position="568"/>
        <end position="612"/>
    </location>
</feature>
<comment type="catalytic activity">
    <reaction evidence="33">
        <text>N-decanoyl-(2S)-hydroxyglycine = decanamide + glyoxylate</text>
        <dbReference type="Rhea" id="RHEA:58620"/>
        <dbReference type="ChEBI" id="CHEBI:36655"/>
        <dbReference type="ChEBI" id="CHEBI:38833"/>
        <dbReference type="ChEBI" id="CHEBI:142692"/>
    </reaction>
</comment>
<comment type="similarity">
    <text evidence="3">In the C-terminal section; belongs to the peptidyl-alpha-hydroxyglycine alpha-amidating lyase family.</text>
</comment>
<feature type="binding site" evidence="35">
    <location>
        <position position="549"/>
    </location>
    <ligand>
        <name>a protein</name>
        <dbReference type="ChEBI" id="CHEBI:16541"/>
    </ligand>
    <ligandPart>
        <name>C-terminal Xaa-(2S)-2-hydroxyglycine residue</name>
        <dbReference type="ChEBI" id="CHEBI:142768"/>
    </ligandPart>
</feature>
<dbReference type="Pfam" id="PF01082">
    <property type="entry name" value="Cu2_monooxygen"/>
    <property type="match status" value="1"/>
</dbReference>
<feature type="chain" id="PRO_5039883143" evidence="42">
    <location>
        <begin position="26"/>
        <end position="853"/>
    </location>
</feature>
<keyword evidence="6 36" id="KW-0479">Metal-binding</keyword>
<evidence type="ECO:0000256" key="30">
    <source>
        <dbReference type="ARBA" id="ARBA00051649"/>
    </source>
</evidence>
<comment type="cofactor">
    <cofactor evidence="36">
        <name>Cu(2+)</name>
        <dbReference type="ChEBI" id="CHEBI:29036"/>
    </cofactor>
    <text evidence="36">Binds 2 Cu(2+) ions per subunit.</text>
</comment>
<keyword evidence="5 41" id="KW-0812">Transmembrane</keyword>
<dbReference type="PRINTS" id="PR00790">
    <property type="entry name" value="PAMONOXGNASE"/>
</dbReference>
<dbReference type="EMBL" id="CH473997">
    <property type="protein sequence ID" value="EDL91873.1"/>
    <property type="molecule type" value="Genomic_DNA"/>
</dbReference>
<evidence type="ECO:0000256" key="24">
    <source>
        <dbReference type="ARBA" id="ARBA00050546"/>
    </source>
</evidence>
<evidence type="ECO:0000256" key="27">
    <source>
        <dbReference type="ARBA" id="ARBA00051186"/>
    </source>
</evidence>
<comment type="catalytic activity">
    <reaction evidence="28">
        <text>N-decanoylglycine + 2 L-ascorbate + O2 = N-decanoyl-(2S)-hydroxyglycine + 2 monodehydro-L-ascorbate radical + H2O</text>
        <dbReference type="Rhea" id="RHEA:58608"/>
        <dbReference type="ChEBI" id="CHEBI:15377"/>
        <dbReference type="ChEBI" id="CHEBI:15379"/>
        <dbReference type="ChEBI" id="CHEBI:38290"/>
        <dbReference type="ChEBI" id="CHEBI:59513"/>
        <dbReference type="ChEBI" id="CHEBI:142680"/>
        <dbReference type="ChEBI" id="CHEBI:142692"/>
    </reaction>
</comment>
<evidence type="ECO:0000256" key="2">
    <source>
        <dbReference type="ARBA" id="ARBA00004160"/>
    </source>
</evidence>
<keyword evidence="10" id="KW-0847">Vitamin C</keyword>
<evidence type="ECO:0000256" key="19">
    <source>
        <dbReference type="ARBA" id="ARBA00023268"/>
    </source>
</evidence>
<dbReference type="PROSITE" id="PS00085">
    <property type="entry name" value="CU2_MONOOXYGENASE_2"/>
    <property type="match status" value="1"/>
</dbReference>
<feature type="binding site" evidence="36">
    <location>
        <position position="681"/>
    </location>
    <ligand>
        <name>Zn(2+)</name>
        <dbReference type="ChEBI" id="CHEBI:29105"/>
        <note>catalytic</note>
    </ligand>
</feature>
<evidence type="ECO:0000256" key="34">
    <source>
        <dbReference type="ARBA" id="ARBA00064777"/>
    </source>
</evidence>
<feature type="binding site" evidence="36">
    <location>
        <position position="107"/>
    </location>
    <ligand>
        <name>Cu(2+)</name>
        <dbReference type="ChEBI" id="CHEBI:29036"/>
        <label>1</label>
        <note>catalytic</note>
    </ligand>
</feature>
<feature type="disulfide bond" evidence="37">
    <location>
        <begin position="529"/>
        <end position="550"/>
    </location>
</feature>
<gene>
    <name evidence="45 47" type="primary">Pam</name>
    <name evidence="45" type="ORF">rCG_55678</name>
</gene>
<evidence type="ECO:0000256" key="17">
    <source>
        <dbReference type="ARBA" id="ARBA00023180"/>
    </source>
</evidence>
<comment type="catalytic activity">
    <reaction evidence="27">
        <text>N-(9Z-octadecenoyl)-(2S)-hydroxyglycine = (9Z)-octadecenamide + glyoxylate</text>
        <dbReference type="Rhea" id="RHEA:58636"/>
        <dbReference type="ChEBI" id="CHEBI:36655"/>
        <dbReference type="ChEBI" id="CHEBI:116314"/>
        <dbReference type="ChEBI" id="CHEBI:142696"/>
    </reaction>
</comment>
<keyword evidence="13 36" id="KW-0186">Copper</keyword>
<evidence type="ECO:0000256" key="5">
    <source>
        <dbReference type="ARBA" id="ARBA00022692"/>
    </source>
</evidence>
<feature type="binding site" evidence="36">
    <location>
        <position position="242"/>
    </location>
    <ligand>
        <name>Cu(2+)</name>
        <dbReference type="ChEBI" id="CHEBI:29036"/>
        <label>2</label>
        <note>catalytic</note>
    </ligand>
</feature>
<dbReference type="FunFam" id="2.60.120.230:FF:000002">
    <property type="entry name" value="Peptidyl-glycine alpha-amidating monooxygenase B"/>
    <property type="match status" value="1"/>
</dbReference>
<comment type="catalytic activity">
    <reaction evidence="31">
        <text>N-octanoyl-(2S)-hydroxyglycine = octanamide + glyoxylate</text>
        <dbReference type="Rhea" id="RHEA:58616"/>
        <dbReference type="ChEBI" id="CHEBI:36655"/>
        <dbReference type="ChEBI" id="CHEBI:142682"/>
        <dbReference type="ChEBI" id="CHEBI:142691"/>
    </reaction>
</comment>
<dbReference type="RefSeq" id="XP_038938975.1">
    <property type="nucleotide sequence ID" value="XM_039083047.2"/>
</dbReference>
<dbReference type="Gene3D" id="2.60.120.310">
    <property type="entry name" value="Copper type II, ascorbate-dependent monooxygenase, N-terminal domain"/>
    <property type="match status" value="1"/>
</dbReference>
<dbReference type="InterPro" id="IPR020611">
    <property type="entry name" value="Cu2_ascorb_mOase_CS-1"/>
</dbReference>
<evidence type="ECO:0000256" key="23">
    <source>
        <dbReference type="ARBA" id="ARBA00050384"/>
    </source>
</evidence>
<evidence type="ECO:0000256" key="42">
    <source>
        <dbReference type="SAM" id="SignalP"/>
    </source>
</evidence>
<feature type="binding site" evidence="36">
    <location>
        <position position="480"/>
    </location>
    <ligand>
        <name>Zn(2+)</name>
        <dbReference type="ChEBI" id="CHEBI:29105"/>
        <note>catalytic</note>
    </ligand>
</feature>
<feature type="binding site" evidence="36">
    <location>
        <position position="682"/>
    </location>
    <ligand>
        <name>Ca(2+)</name>
        <dbReference type="ChEBI" id="CHEBI:29108"/>
        <note>structural</note>
    </ligand>
</feature>
<dbReference type="GO" id="GO:0030658">
    <property type="term" value="C:transport vesicle membrane"/>
    <property type="evidence" value="ECO:0007669"/>
    <property type="project" value="UniProtKB-SubCell"/>
</dbReference>
<evidence type="ECO:0000256" key="21">
    <source>
        <dbReference type="ARBA" id="ARBA00048431"/>
    </source>
</evidence>
<evidence type="ECO:0000256" key="36">
    <source>
        <dbReference type="PIRSR" id="PIRSR600720-2"/>
    </source>
</evidence>
<evidence type="ECO:0000256" key="31">
    <source>
        <dbReference type="ARBA" id="ARBA00052059"/>
    </source>
</evidence>
<evidence type="ECO:0000256" key="41">
    <source>
        <dbReference type="SAM" id="Phobius"/>
    </source>
</evidence>
<feature type="binding site" evidence="36">
    <location>
        <position position="172"/>
    </location>
    <ligand>
        <name>Cu(2+)</name>
        <dbReference type="ChEBI" id="CHEBI:29036"/>
        <label>1</label>
        <note>catalytic</note>
    </ligand>
</feature>
<evidence type="ECO:0000313" key="46">
    <source>
        <dbReference type="Proteomes" id="UP000234681"/>
    </source>
</evidence>
<accession>A6JR72</accession>
<comment type="catalytic activity">
    <reaction evidence="32">
        <text>N-(9Z-octadecenoyl)glycine + 2 L-ascorbate + O2 = N-(9Z-octadecenoyl)-(2S)-hydroxyglycine + 2 monodehydro-L-ascorbate radical + H2O</text>
        <dbReference type="Rhea" id="RHEA:58600"/>
        <dbReference type="ChEBI" id="CHEBI:15377"/>
        <dbReference type="ChEBI" id="CHEBI:15379"/>
        <dbReference type="ChEBI" id="CHEBI:38290"/>
        <dbReference type="ChEBI" id="CHEBI:59513"/>
        <dbReference type="ChEBI" id="CHEBI:133992"/>
        <dbReference type="ChEBI" id="CHEBI:142696"/>
    </reaction>
</comment>
<evidence type="ECO:0000256" key="29">
    <source>
        <dbReference type="ARBA" id="ARBA00051621"/>
    </source>
</evidence>
<dbReference type="AlphaFoldDB" id="A6JR72"/>
<evidence type="ECO:0000256" key="26">
    <source>
        <dbReference type="ARBA" id="ARBA00050949"/>
    </source>
</evidence>
<comment type="catalytic activity">
    <reaction evidence="29">
        <text>N-dodecanoylglycine + 2 L-ascorbate + O2 = N-dodecanoyl-(2S)-hydroxyglycine + 2 monodehydro-L-ascorbate radical + H2O</text>
        <dbReference type="Rhea" id="RHEA:58540"/>
        <dbReference type="ChEBI" id="CHEBI:15377"/>
        <dbReference type="ChEBI" id="CHEBI:15379"/>
        <dbReference type="ChEBI" id="CHEBI:38290"/>
        <dbReference type="ChEBI" id="CHEBI:59513"/>
        <dbReference type="ChEBI" id="CHEBI:142678"/>
        <dbReference type="ChEBI" id="CHEBI:142693"/>
    </reaction>
</comment>
<comment type="subcellular location">
    <subcellularLocation>
        <location evidence="2">Cytoplasmic vesicle</location>
        <location evidence="2">Secretory vesicle membrane</location>
        <topology evidence="2">Single-pass membrane protein</topology>
    </subcellularLocation>
</comment>
<reference evidence="45 46" key="2">
    <citation type="submission" date="2005-09" db="EMBL/GenBank/DDBJ databases">
        <authorList>
            <person name="Mural R.J."/>
            <person name="Li P.W."/>
            <person name="Adams M.D."/>
            <person name="Amanatides P.G."/>
            <person name="Baden-Tillson H."/>
            <person name="Barnstead M."/>
            <person name="Chin S.H."/>
            <person name="Dew I."/>
            <person name="Evans C.A."/>
            <person name="Ferriera S."/>
            <person name="Flanigan M."/>
            <person name="Fosler C."/>
            <person name="Glodek A."/>
            <person name="Gu Z."/>
            <person name="Holt R.A."/>
            <person name="Jennings D."/>
            <person name="Kraft C.L."/>
            <person name="Lu F."/>
            <person name="Nguyen T."/>
            <person name="Nusskern D.R."/>
            <person name="Pfannkoch C.M."/>
            <person name="Sitter C."/>
            <person name="Sutton G.G."/>
            <person name="Venter J.C."/>
            <person name="Wang Z."/>
            <person name="Woodage T."/>
            <person name="Zheng X.H."/>
            <person name="Zhong F."/>
        </authorList>
    </citation>
    <scope>NUCLEOTIDE SEQUENCE [LARGE SCALE GENOMIC DNA]</scope>
    <source>
        <strain evidence="45">BN</strain>
        <strain evidence="46">BN, Sprague-Dawley</strain>
    </source>
</reference>
<evidence type="ECO:0000256" key="1">
    <source>
        <dbReference type="ARBA" id="ARBA00000686"/>
    </source>
</evidence>
<keyword evidence="16 37" id="KW-1015">Disulfide bond</keyword>
<keyword evidence="7 42" id="KW-0732">Signal</keyword>
<dbReference type="Gene3D" id="2.60.120.230">
    <property type="match status" value="1"/>
</dbReference>
<feature type="binding site" evidence="35">
    <location>
        <position position="601"/>
    </location>
    <ligand>
        <name>a protein</name>
        <dbReference type="ChEBI" id="CHEBI:16541"/>
    </ligand>
    <ligandPart>
        <name>C-terminal Xaa-(2S)-2-hydroxyglycine residue</name>
        <dbReference type="ChEBI" id="CHEBI:142768"/>
    </ligandPart>
</feature>
<feature type="disulfide bond" evidence="37">
    <location>
        <begin position="597"/>
        <end position="608"/>
    </location>
</feature>
<feature type="binding site" evidence="35">
    <location>
        <position position="428"/>
    </location>
    <ligand>
        <name>a protein</name>
        <dbReference type="ChEBI" id="CHEBI:16541"/>
    </ligand>
    <ligandPart>
        <name>C-terminal Xaa-(2S)-2-hydroxyglycine residue</name>
        <dbReference type="ChEBI" id="CHEBI:142768"/>
    </ligandPart>
</feature>
<dbReference type="RGD" id="3252">
    <property type="gene designation" value="Pam"/>
</dbReference>
<feature type="disulfide bond" evidence="37">
    <location>
        <begin position="293"/>
        <end position="315"/>
    </location>
</feature>
<dbReference type="GO" id="GO:0005507">
    <property type="term" value="F:copper ion binding"/>
    <property type="evidence" value="ECO:0007669"/>
    <property type="project" value="InterPro"/>
</dbReference>
<evidence type="ECO:0000259" key="43">
    <source>
        <dbReference type="Pfam" id="PF01082"/>
    </source>
</evidence>
<comment type="catalytic activity">
    <reaction evidence="30">
        <text>N-octanoylglycine + 2 L-ascorbate + O2 = N-octanoyl-(2S)-hydroxyglycine + 2 monodehydro-L-ascorbate radical + H2O</text>
        <dbReference type="Rhea" id="RHEA:58612"/>
        <dbReference type="ChEBI" id="CHEBI:15377"/>
        <dbReference type="ChEBI" id="CHEBI:15379"/>
        <dbReference type="ChEBI" id="CHEBI:38290"/>
        <dbReference type="ChEBI" id="CHEBI:59513"/>
        <dbReference type="ChEBI" id="CHEBI:142681"/>
        <dbReference type="ChEBI" id="CHEBI:142691"/>
    </reaction>
</comment>
<comment type="catalytic activity">
    <reaction evidence="25">
        <text>N-tetradecanoyl-(2S)-hydroxyglycine = tetradecamide + glyoxylate</text>
        <dbReference type="Rhea" id="RHEA:58632"/>
        <dbReference type="ChEBI" id="CHEBI:36655"/>
        <dbReference type="ChEBI" id="CHEBI:137125"/>
        <dbReference type="ChEBI" id="CHEBI:142694"/>
    </reaction>
</comment>
<dbReference type="SUPFAM" id="SSF63829">
    <property type="entry name" value="Calcium-dependent phosphotriesterase"/>
    <property type="match status" value="1"/>
</dbReference>
<keyword evidence="11 41" id="KW-1133">Transmembrane helix</keyword>
<evidence type="ECO:0000256" key="7">
    <source>
        <dbReference type="ARBA" id="ARBA00022729"/>
    </source>
</evidence>
<evidence type="ECO:0000256" key="32">
    <source>
        <dbReference type="ARBA" id="ARBA00052318"/>
    </source>
</evidence>
<feature type="region of interest" description="Disordered" evidence="40">
    <location>
        <begin position="735"/>
        <end position="754"/>
    </location>
</feature>
<feature type="domain" description="Copper type II ascorbate-dependent monooxygenase C-terminal" evidence="44">
    <location>
        <begin position="201"/>
        <end position="345"/>
    </location>
</feature>
<feature type="repeat" description="NHL" evidence="39">
    <location>
        <begin position="465"/>
        <end position="506"/>
    </location>
</feature>
<dbReference type="GO" id="GO:0004598">
    <property type="term" value="F:peptidylamidoglycolate lyase activity"/>
    <property type="evidence" value="ECO:0007669"/>
    <property type="project" value="UniProtKB-EC"/>
</dbReference>
<dbReference type="FunFam" id="2.120.10.30:FF:000016">
    <property type="entry name" value="peptidyl-glycine alpha-amidating monooxygenase isoform X1"/>
    <property type="match status" value="1"/>
</dbReference>
<keyword evidence="20" id="KW-0968">Cytoplasmic vesicle</keyword>
<keyword evidence="18" id="KW-0456">Lyase</keyword>
<keyword evidence="12" id="KW-0560">Oxidoreductase</keyword>
<sequence length="853" mass="94728">MAGRARSGLLLLLLGLLALQSSCLAFRSPLSVFKRFKETTRSFSNECLGTIGPVTPLDASDFALDIRMPGVTPKESDTYFCMSMRLPVDEEAFVIDFKPRASMDTVHHMLLFGCNMPSSTGSYWFCDEGTCTDKANILYAWARNAPPTRLPKGVGFRVGGETGSKYFVLQVHYGDISAFRDNHKDCSGVSVHLTRVPQPLIAGMYLMMSVDTVIPPGEKVVNADISCQYKMYPMHVFAYRVHTHHLGKVVSGYRVRNGQWTLIGRQNPQLPQAFYPVEHPVDVTFGDILAARCVFTGEGRTEATHIGGTSSDEMCNLYIMYYMEAKYALSFMTCTKNVAPDMFRTIPAEANIPIPVKPDMVMMHGHHKEAENKEKSALMQQPKQGEEEVLEQDFHVEEELDWPGVYLLPGQVSGVALDSKNNLVIFHRGDHVWDGNSFDSKFVYQQRGLGPIEEDTILVIDPNNAEILQSSGKNLFYLPHGLSIDTDGNYWVTDVALHQVFKLDPHSKEGPLLILGRSMQPGSDQNHFCQPTDVAVEPSTGAVFVSDGYCNSRIVQFSPSGKFVTQWGEESSGSSPRPGQFSVPHSLALVPHLDQLCVADRENGRIQCFKTDTKEFVREIKHASFGRNVFAISYIPGFLFAVNGKPYFGDQEPVQGFVMNFSSGEIIDVFKPVRKHFDMPHDIVASEDGTVYIGDAHTNTVWKFTLTEKMEHRSVKKAGIEVQEIKEAEAVVEPKVENKPTSSELQKMQEKQKLSTEPGSGVSVVLITTLLVIPVLVLLAIVMFIRWKKSRAFGGKGSGGLNLGNFFASRKGYSRKGFDRVSTEGSDQEKDEDDGTESEEEYSAPLPKPAPSS</sequence>
<comment type="catalytic activity">
    <reaction evidence="22">
        <text>N-(9Z,12Z,15Z)-octadecatrienoyl-(2S)-hydroxyglycine = (9Z,12Z,15Z)-octadecatrienamide + glyoxylate</text>
        <dbReference type="Rhea" id="RHEA:58644"/>
        <dbReference type="ChEBI" id="CHEBI:36655"/>
        <dbReference type="ChEBI" id="CHEBI:142684"/>
        <dbReference type="ChEBI" id="CHEBI:142697"/>
    </reaction>
</comment>
<feature type="disulfide bond" evidence="37">
    <location>
        <begin position="114"/>
        <end position="131"/>
    </location>
</feature>
<dbReference type="InterPro" id="IPR024548">
    <property type="entry name" value="Cu2_monoox_C"/>
</dbReference>
<feature type="binding site" evidence="36">
    <location>
        <position position="314"/>
    </location>
    <ligand>
        <name>Cu(2+)</name>
        <dbReference type="ChEBI" id="CHEBI:29036"/>
        <label>2</label>
        <note>catalytic</note>
    </ligand>
</feature>
<dbReference type="RefSeq" id="XP_063122762.1">
    <property type="nucleotide sequence ID" value="XM_063266692.1"/>
</dbReference>
<dbReference type="InterPro" id="IPR011042">
    <property type="entry name" value="6-blade_b-propeller_TolB-like"/>
</dbReference>
<comment type="similarity">
    <text evidence="4">In the N-terminal section; belongs to the copper type II ascorbate-dependent monooxygenase family.</text>
</comment>
<feature type="domain" description="Copper type II ascorbate-dependent monooxygenase N-terminal" evidence="43">
    <location>
        <begin position="65"/>
        <end position="176"/>
    </location>
</feature>
<reference evidence="45" key="1">
    <citation type="journal article" date="2005" name="Genome Res.">
        <title>Gene and alternative splicing annotation with AIR.</title>
        <authorList>
            <person name="Florea L."/>
            <person name="Di Francesco V."/>
            <person name="Miller J."/>
            <person name="Turner R."/>
            <person name="Yao A."/>
            <person name="Harris M."/>
            <person name="Walenz B."/>
            <person name="Mobarry C."/>
            <person name="Merkulov G.V."/>
            <person name="Charlab R."/>
            <person name="Dew I."/>
            <person name="Deng Z."/>
            <person name="Istrail S."/>
            <person name="Li P."/>
            <person name="Sutton G."/>
        </authorList>
    </citation>
    <scope>NUCLEOTIDE SEQUENCE</scope>
    <source>
        <strain evidence="45">BN</strain>
    </source>
</reference>
<proteinExistence type="inferred from homology"/>
<evidence type="ECO:0000256" key="33">
    <source>
        <dbReference type="ARBA" id="ARBA00052836"/>
    </source>
</evidence>
<evidence type="ECO:0000256" key="14">
    <source>
        <dbReference type="ARBA" id="ARBA00023033"/>
    </source>
</evidence>
<comment type="subunit">
    <text evidence="34">Monomer. Interacts with RASSF9.</text>
</comment>
<dbReference type="GO" id="GO:0004504">
    <property type="term" value="F:peptidylglycine monooxygenase activity"/>
    <property type="evidence" value="ECO:0007669"/>
    <property type="project" value="UniProtKB-EC"/>
</dbReference>
<evidence type="ECO:0000256" key="20">
    <source>
        <dbReference type="ARBA" id="ARBA00023329"/>
    </source>
</evidence>
<dbReference type="PROSITE" id="PS00084">
    <property type="entry name" value="CU2_MONOOXYGENASE_1"/>
    <property type="match status" value="1"/>
</dbReference>
<dbReference type="InterPro" id="IPR000323">
    <property type="entry name" value="Cu2_ascorb_mOase_N"/>
</dbReference>
<feature type="glycosylation site" description="N-linked (GlcNAc...) asparagine" evidence="38">
    <location>
        <position position="660"/>
    </location>
</feature>
<feature type="binding site" evidence="36">
    <location>
        <position position="415"/>
    </location>
    <ligand>
        <name>Ca(2+)</name>
        <dbReference type="ChEBI" id="CHEBI:29108"/>
        <note>structural</note>
    </ligand>
</feature>
<comment type="cofactor">
    <cofactor evidence="36">
        <name>Zn(2+)</name>
        <dbReference type="ChEBI" id="CHEBI:29105"/>
    </cofactor>
    <text evidence="36">Binds one Zn(2+) ion per subunit.</text>
</comment>
<evidence type="ECO:0000256" key="8">
    <source>
        <dbReference type="ARBA" id="ARBA00022737"/>
    </source>
</evidence>
<dbReference type="InterPro" id="IPR000720">
    <property type="entry name" value="PHM/PAL"/>
</dbReference>
<dbReference type="CTD" id="5066"/>
<dbReference type="EMBL" id="CH473997">
    <property type="protein sequence ID" value="EDL91871.1"/>
    <property type="molecule type" value="Genomic_DNA"/>
</dbReference>
<dbReference type="GeneID" id="25508"/>
<evidence type="ECO:0000256" key="39">
    <source>
        <dbReference type="PROSITE-ProRule" id="PRU00504"/>
    </source>
</evidence>
<feature type="disulfide bond" evidence="37">
    <location>
        <begin position="227"/>
        <end position="334"/>
    </location>
</feature>
<dbReference type="FunFam" id="2.60.120.310:FF:000001">
    <property type="entry name" value="peptidyl-glycine alpha-amidating monooxygenase isoform X1"/>
    <property type="match status" value="1"/>
</dbReference>
<evidence type="ECO:0000256" key="13">
    <source>
        <dbReference type="ARBA" id="ARBA00023008"/>
    </source>
</evidence>
<keyword evidence="17 38" id="KW-0325">Glycoprotein</keyword>
<feature type="repeat" description="NHL" evidence="39">
    <location>
        <begin position="664"/>
        <end position="707"/>
    </location>
</feature>
<dbReference type="RefSeq" id="XP_063122761.1">
    <property type="nucleotide sequence ID" value="XM_063266691.1"/>
</dbReference>
<evidence type="ECO:0000259" key="44">
    <source>
        <dbReference type="Pfam" id="PF03712"/>
    </source>
</evidence>
<evidence type="ECO:0000256" key="9">
    <source>
        <dbReference type="ARBA" id="ARBA00022833"/>
    </source>
</evidence>
<evidence type="ECO:0000256" key="22">
    <source>
        <dbReference type="ARBA" id="ARBA00050178"/>
    </source>
</evidence>
<feature type="disulfide bond" evidence="37">
    <location>
        <begin position="47"/>
        <end position="186"/>
    </location>
</feature>
<evidence type="ECO:0000256" key="12">
    <source>
        <dbReference type="ARBA" id="ARBA00023002"/>
    </source>
</evidence>
<feature type="binding site" evidence="36">
    <location>
        <position position="585"/>
    </location>
    <ligand>
        <name>Zn(2+)</name>
        <dbReference type="ChEBI" id="CHEBI:29105"/>
        <note>catalytic</note>
    </ligand>
</feature>
<comment type="catalytic activity">
    <reaction evidence="26">
        <text>N-dodecanoyl-(2S)-hydroxyglycine = dodecanamide + glyoxylate</text>
        <dbReference type="Rhea" id="RHEA:58624"/>
        <dbReference type="ChEBI" id="CHEBI:34726"/>
        <dbReference type="ChEBI" id="CHEBI:36655"/>
        <dbReference type="ChEBI" id="CHEBI:142693"/>
    </reaction>
</comment>
<feature type="binding site" evidence="36">
    <location>
        <position position="244"/>
    </location>
    <ligand>
        <name>Cu(2+)</name>
        <dbReference type="ChEBI" id="CHEBI:29036"/>
        <label>2</label>
        <note>catalytic</note>
    </ligand>
</feature>
<dbReference type="InterPro" id="IPR014783">
    <property type="entry name" value="Cu2_ascorb_mOase_CS-2"/>
</dbReference>
<feature type="compositionally biased region" description="Acidic residues" evidence="40">
    <location>
        <begin position="829"/>
        <end position="842"/>
    </location>
</feature>
<dbReference type="Pfam" id="PF03712">
    <property type="entry name" value="Cu2_monoox_C"/>
    <property type="match status" value="1"/>
</dbReference>
<protein>
    <submittedName>
        <fullName evidence="45">Peptidylglycine alpha-amidating monooxygenase, isoform CRA_e</fullName>
    </submittedName>
</protein>
<dbReference type="InterPro" id="IPR001258">
    <property type="entry name" value="NHL_repeat"/>
</dbReference>
<evidence type="ECO:0000313" key="45">
    <source>
        <dbReference type="EMBL" id="EDL91871.1"/>
    </source>
</evidence>
<dbReference type="Gene3D" id="2.120.10.30">
    <property type="entry name" value="TolB, C-terminal domain"/>
    <property type="match status" value="1"/>
</dbReference>
<dbReference type="InterPro" id="IPR036939">
    <property type="entry name" value="Cu2_ascorb_mOase_N_sf"/>
</dbReference>
<evidence type="ECO:0000256" key="25">
    <source>
        <dbReference type="ARBA" id="ARBA00050684"/>
    </source>
</evidence>
<keyword evidence="9 36" id="KW-0862">Zinc</keyword>
<keyword evidence="19" id="KW-0511">Multifunctional enzyme</keyword>
<dbReference type="SUPFAM" id="SSF49742">
    <property type="entry name" value="PHM/PNGase F"/>
    <property type="match status" value="2"/>
</dbReference>
<comment type="catalytic activity">
    <reaction evidence="23">
        <text>N-tetradecanoylglycine + 2 L-ascorbate + O2 = N-tetradecanoyl-(2S)-hydroxyglycine + 2 monodehydro-L-ascorbate radical + H2O</text>
        <dbReference type="Rhea" id="RHEA:58544"/>
        <dbReference type="ChEBI" id="CHEBI:15377"/>
        <dbReference type="ChEBI" id="CHEBI:15379"/>
        <dbReference type="ChEBI" id="CHEBI:38290"/>
        <dbReference type="ChEBI" id="CHEBI:59513"/>
        <dbReference type="ChEBI" id="CHEBI:86500"/>
        <dbReference type="ChEBI" id="CHEBI:142694"/>
    </reaction>
</comment>
<feature type="binding site" evidence="36">
    <location>
        <position position="482"/>
    </location>
    <ligand>
        <name>Ca(2+)</name>
        <dbReference type="ChEBI" id="CHEBI:29108"/>
        <note>structural</note>
    </ligand>
</feature>
<feature type="binding site" evidence="36">
    <location>
        <position position="108"/>
    </location>
    <ligand>
        <name>Cu(2+)</name>
        <dbReference type="ChEBI" id="CHEBI:29036"/>
        <label>1</label>
        <note>catalytic</note>
    </ligand>
</feature>
<evidence type="ECO:0000256" key="16">
    <source>
        <dbReference type="ARBA" id="ARBA00023157"/>
    </source>
</evidence>
<feature type="transmembrane region" description="Helical" evidence="41">
    <location>
        <begin position="761"/>
        <end position="785"/>
    </location>
</feature>
<dbReference type="EMBL" id="CH473997">
    <property type="protein sequence ID" value="EDL91872.1"/>
    <property type="molecule type" value="Genomic_DNA"/>
</dbReference>
<evidence type="ECO:0000256" key="28">
    <source>
        <dbReference type="ARBA" id="ARBA00051560"/>
    </source>
</evidence>
<evidence type="ECO:0000256" key="35">
    <source>
        <dbReference type="PIRSR" id="PIRSR600720-1"/>
    </source>
</evidence>
<dbReference type="InterPro" id="IPR014784">
    <property type="entry name" value="Cu2_ascorb_mOase-like_C"/>
</dbReference>
<evidence type="ECO:0000313" key="47">
    <source>
        <dbReference type="RGD" id="3252"/>
    </source>
</evidence>
<dbReference type="GO" id="GO:0001519">
    <property type="term" value="P:peptide amidation"/>
    <property type="evidence" value="ECO:0007669"/>
    <property type="project" value="UniProtKB-ARBA"/>
</dbReference>
<comment type="catalytic activity">
    <reaction evidence="1">
        <text>a [peptide]-C-terminal (2S)-2-hydroxyglycine = a [peptide]-C-terminal amide + glyoxylate</text>
        <dbReference type="Rhea" id="RHEA:20924"/>
        <dbReference type="Rhea" id="RHEA-COMP:13485"/>
        <dbReference type="Rhea" id="RHEA-COMP:15321"/>
        <dbReference type="ChEBI" id="CHEBI:36655"/>
        <dbReference type="ChEBI" id="CHEBI:137001"/>
        <dbReference type="ChEBI" id="CHEBI:142768"/>
        <dbReference type="EC" id="4.3.2.5"/>
    </reaction>
</comment>
<organism evidence="45 46">
    <name type="scientific">Rattus norvegicus</name>
    <name type="common">Rat</name>
    <dbReference type="NCBI Taxonomy" id="10116"/>
    <lineage>
        <taxon>Eukaryota</taxon>
        <taxon>Metazoa</taxon>
        <taxon>Chordata</taxon>
        <taxon>Craniata</taxon>
        <taxon>Vertebrata</taxon>
        <taxon>Euteleostomi</taxon>
        <taxon>Mammalia</taxon>
        <taxon>Eutheria</taxon>
        <taxon>Euarchontoglires</taxon>
        <taxon>Glires</taxon>
        <taxon>Rodentia</taxon>
        <taxon>Myomorpha</taxon>
        <taxon>Muroidea</taxon>
        <taxon>Muridae</taxon>
        <taxon>Murinae</taxon>
        <taxon>Rattus</taxon>
    </lineage>
</organism>
<evidence type="ECO:0000256" key="15">
    <source>
        <dbReference type="ARBA" id="ARBA00023136"/>
    </source>
</evidence>
<dbReference type="PANTHER" id="PTHR10680">
    <property type="entry name" value="PEPTIDYL-GLYCINE ALPHA-AMIDATING MONOOXYGENASE"/>
    <property type="match status" value="1"/>
</dbReference>
<evidence type="ECO:0000256" key="18">
    <source>
        <dbReference type="ARBA" id="ARBA00023239"/>
    </source>
</evidence>
<comment type="catalytic activity">
    <reaction evidence="21">
        <text>a [peptide]-C-terminal glycine + 2 L-ascorbate + O2 = a [peptide]-C-terminal (2S)-2-hydroxyglycine + 2 monodehydro-L-ascorbate radical + H2O</text>
        <dbReference type="Rhea" id="RHEA:21452"/>
        <dbReference type="Rhea" id="RHEA-COMP:13486"/>
        <dbReference type="Rhea" id="RHEA-COMP:15321"/>
        <dbReference type="ChEBI" id="CHEBI:15377"/>
        <dbReference type="ChEBI" id="CHEBI:15379"/>
        <dbReference type="ChEBI" id="CHEBI:38290"/>
        <dbReference type="ChEBI" id="CHEBI:59513"/>
        <dbReference type="ChEBI" id="CHEBI:137000"/>
        <dbReference type="ChEBI" id="CHEBI:142768"/>
        <dbReference type="EC" id="1.14.17.3"/>
    </reaction>
</comment>
<evidence type="ECO:0000256" key="3">
    <source>
        <dbReference type="ARBA" id="ARBA00006026"/>
    </source>
</evidence>